<gene>
    <name evidence="2" type="ORF">HMPREF9968_1017</name>
</gene>
<dbReference type="eggNOG" id="COG2461">
    <property type="taxonomic scope" value="Bacteria"/>
</dbReference>
<dbReference type="PATRIC" id="fig|1005704.3.peg.808"/>
<dbReference type="AlphaFoldDB" id="F5VUA3"/>
<dbReference type="Gene3D" id="3.30.450.20">
    <property type="entry name" value="PAS domain"/>
    <property type="match status" value="1"/>
</dbReference>
<comment type="caution">
    <text evidence="2">The sequence shown here is derived from an EMBL/GenBank/DDBJ whole genome shotgun (WGS) entry which is preliminary data.</text>
</comment>
<name>F5VUA3_STROR</name>
<feature type="compositionally biased region" description="Low complexity" evidence="1">
    <location>
        <begin position="133"/>
        <end position="154"/>
    </location>
</feature>
<feature type="region of interest" description="Disordered" evidence="1">
    <location>
        <begin position="131"/>
        <end position="171"/>
    </location>
</feature>
<protein>
    <submittedName>
        <fullName evidence="2">NADPH-dependent FMN reductase domain protein</fullName>
    </submittedName>
</protein>
<evidence type="ECO:0000313" key="2">
    <source>
        <dbReference type="EMBL" id="EGL90025.1"/>
    </source>
</evidence>
<proteinExistence type="predicted"/>
<evidence type="ECO:0000313" key="3">
    <source>
        <dbReference type="Proteomes" id="UP000003695"/>
    </source>
</evidence>
<organism evidence="2 3">
    <name type="scientific">Streptococcus oralis SK255</name>
    <dbReference type="NCBI Taxonomy" id="1005704"/>
    <lineage>
        <taxon>Bacteria</taxon>
        <taxon>Bacillati</taxon>
        <taxon>Bacillota</taxon>
        <taxon>Bacilli</taxon>
        <taxon>Lactobacillales</taxon>
        <taxon>Streptococcaceae</taxon>
        <taxon>Streptococcus</taxon>
    </lineage>
</organism>
<dbReference type="EMBL" id="AFNM01000025">
    <property type="protein sequence ID" value="EGL90025.1"/>
    <property type="molecule type" value="Genomic_DNA"/>
</dbReference>
<dbReference type="Pfam" id="PF13596">
    <property type="entry name" value="PAS_10"/>
    <property type="match status" value="1"/>
</dbReference>
<accession>F5VUA3</accession>
<reference evidence="2 3" key="1">
    <citation type="submission" date="2011-04" db="EMBL/GenBank/DDBJ databases">
        <authorList>
            <person name="Durkin A.S."/>
            <person name="Radune D."/>
            <person name="Hostetler J."/>
            <person name="Torralba M."/>
            <person name="Gillis M."/>
            <person name="Methe B."/>
            <person name="Sutton G."/>
            <person name="Nelson K.E."/>
        </authorList>
    </citation>
    <scope>NUCLEOTIDE SEQUENCE [LARGE SCALE GENOMIC DNA]</scope>
    <source>
        <strain evidence="2 3">SK255</strain>
    </source>
</reference>
<dbReference type="Proteomes" id="UP000003695">
    <property type="component" value="Unassembled WGS sequence"/>
</dbReference>
<evidence type="ECO:0000256" key="1">
    <source>
        <dbReference type="SAM" id="MobiDB-lite"/>
    </source>
</evidence>
<sequence>MFLKAMPFELTYADDNNQFLYYNNAHQDPDTMFAKRVPPQSGNRMSTVHESLPPARMKNVEWVIGTLRNGNQEYVRTIVPGSPAGVINTHNYQAMYYPDGSYAGINEIVFNFQPWLDWYLKETGQRLVGGSGPFAPAAGGHGNADATSGASDSGDAGGHGGGADATSGASN</sequence>